<dbReference type="InterPro" id="IPR014756">
    <property type="entry name" value="Ig_E-set"/>
</dbReference>
<dbReference type="PANTHER" id="PTHR11590:SF40">
    <property type="entry name" value="HEMOCYTE PROTEIN-GLUTAMINE GAMMA-GLUTAMYLTRANSFERASE-LIKE PROTEIN"/>
    <property type="match status" value="1"/>
</dbReference>
<dbReference type="InterPro" id="IPR036238">
    <property type="entry name" value="Transglutaminase_C_sf"/>
</dbReference>
<dbReference type="SUPFAM" id="SSF81296">
    <property type="entry name" value="E set domains"/>
    <property type="match status" value="1"/>
</dbReference>
<dbReference type="SUPFAM" id="SSF49309">
    <property type="entry name" value="Transglutaminase, two C-terminal domains"/>
    <property type="match status" value="2"/>
</dbReference>
<dbReference type="InterPro" id="IPR002931">
    <property type="entry name" value="Transglutaminase-like"/>
</dbReference>
<feature type="non-terminal residue" evidence="4">
    <location>
        <position position="1"/>
    </location>
</feature>
<dbReference type="RefSeq" id="XP_022248775.1">
    <property type="nucleotide sequence ID" value="XM_022393067.1"/>
</dbReference>
<organism evidence="3 4">
    <name type="scientific">Limulus polyphemus</name>
    <name type="common">Atlantic horseshoe crab</name>
    <dbReference type="NCBI Taxonomy" id="6850"/>
    <lineage>
        <taxon>Eukaryota</taxon>
        <taxon>Metazoa</taxon>
        <taxon>Ecdysozoa</taxon>
        <taxon>Arthropoda</taxon>
        <taxon>Chelicerata</taxon>
        <taxon>Merostomata</taxon>
        <taxon>Xiphosura</taxon>
        <taxon>Limulidae</taxon>
        <taxon>Limulus</taxon>
    </lineage>
</organism>
<dbReference type="InterPro" id="IPR050779">
    <property type="entry name" value="Transglutaminase"/>
</dbReference>
<reference evidence="4" key="1">
    <citation type="submission" date="2025-08" db="UniProtKB">
        <authorList>
            <consortium name="RefSeq"/>
        </authorList>
    </citation>
    <scope>IDENTIFICATION</scope>
    <source>
        <tissue evidence="4">Muscle</tissue>
    </source>
</reference>
<dbReference type="InterPro" id="IPR013783">
    <property type="entry name" value="Ig-like_fold"/>
</dbReference>
<evidence type="ECO:0000313" key="3">
    <source>
        <dbReference type="Proteomes" id="UP000694941"/>
    </source>
</evidence>
<dbReference type="InterPro" id="IPR038765">
    <property type="entry name" value="Papain-like_cys_pep_sf"/>
</dbReference>
<dbReference type="SUPFAM" id="SSF54001">
    <property type="entry name" value="Cysteine proteinases"/>
    <property type="match status" value="1"/>
</dbReference>
<dbReference type="Gene3D" id="2.60.40.10">
    <property type="entry name" value="Immunoglobulins"/>
    <property type="match status" value="3"/>
</dbReference>
<sequence>TLYLGSNPQISKGTLIVMPITNNDSYREDKTKWDVRLQSRDRSKITLQVHVPASVGVGIWKMKVTSQLKSKDDEPVSSPETYECKENIYVLFNPWSKDDSVYMQDDKMKKEYVLNDVGKIYVGSFNYPNGRQWIFGQFKDSVLPACMFLLERSRLDYSARTNPVKVARAVSAMVNSLNDNGVLIGRWHEPYDDGVAPWKWTGSAAILEKFMKNGGDPVKYGQCWVFAGVCNTGRRRICLCVNDDADATLTIDKLFNERGDQMSGGTNDSIWNFHVWNECWMARADLPVGYGGWQIVDATPQETSEGIYQLGPAPQLAVKRGEVGYRYDVPFVFAEVNADIVYWQKDRKAETGWKKMKTNTRQYVFLNVTFTDSCGELWARHSLMISIFFWAKIFYNEERMSVLNATNNDIVRHRFDRPVEKEDVSFELLESKKVMIGQSFDVTMKIKNLSSKPRTVSAILSASSVYYTGITAKKLKRKSDKLILQPQQEELLSIKLSSSEYLEKLVDYAMIKIYALATVMETQQAWSGEDDFVLDKPKLSLEVHGTPEVGKPFELVISFQNPLKRILDDCVFNIEGPGLAGPYHSKFRDIKPGETITHSEKLVPQQPGSKKIFVTFSSRQLIQLMGSKHIEVIPKSDPSHNEIL</sequence>
<dbReference type="Pfam" id="PF00927">
    <property type="entry name" value="Transglut_C"/>
    <property type="match status" value="2"/>
</dbReference>
<dbReference type="PIRSF" id="PIRSF000459">
    <property type="entry name" value="TGM_EBP42"/>
    <property type="match status" value="1"/>
</dbReference>
<dbReference type="GeneID" id="106465215"/>
<feature type="domain" description="Transglutaminase-like" evidence="2">
    <location>
        <begin position="215"/>
        <end position="300"/>
    </location>
</feature>
<comment type="similarity">
    <text evidence="1">Belongs to the transglutaminase superfamily. Transglutaminase family.</text>
</comment>
<evidence type="ECO:0000259" key="2">
    <source>
        <dbReference type="SMART" id="SM00460"/>
    </source>
</evidence>
<dbReference type="Pfam" id="PF00868">
    <property type="entry name" value="Transglut_N"/>
    <property type="match status" value="1"/>
</dbReference>
<accession>A0ABM1SYR9</accession>
<dbReference type="InterPro" id="IPR008958">
    <property type="entry name" value="Transglutaminase_C"/>
</dbReference>
<evidence type="ECO:0000256" key="1">
    <source>
        <dbReference type="ARBA" id="ARBA00005968"/>
    </source>
</evidence>
<dbReference type="InterPro" id="IPR023608">
    <property type="entry name" value="Transglutaminase_animal"/>
</dbReference>
<dbReference type="Gene3D" id="3.90.260.10">
    <property type="entry name" value="Transglutaminase-like"/>
    <property type="match status" value="1"/>
</dbReference>
<dbReference type="Proteomes" id="UP000694941">
    <property type="component" value="Unplaced"/>
</dbReference>
<protein>
    <submittedName>
        <fullName evidence="4">Hemocyte protein-glutamine gamma-glutamyltransferase-like</fullName>
    </submittedName>
</protein>
<dbReference type="InterPro" id="IPR036985">
    <property type="entry name" value="Transglutaminase-like_sf"/>
</dbReference>
<name>A0ABM1SYR9_LIMPO</name>
<dbReference type="InterPro" id="IPR001102">
    <property type="entry name" value="Transglutaminase_N"/>
</dbReference>
<keyword evidence="3" id="KW-1185">Reference proteome</keyword>
<dbReference type="PANTHER" id="PTHR11590">
    <property type="entry name" value="PROTEIN-GLUTAMINE GAMMA-GLUTAMYLTRANSFERASE"/>
    <property type="match status" value="1"/>
</dbReference>
<proteinExistence type="inferred from homology"/>
<dbReference type="SMART" id="SM00460">
    <property type="entry name" value="TGc"/>
    <property type="match status" value="1"/>
</dbReference>
<gene>
    <name evidence="4" type="primary">LOC106465215</name>
</gene>
<evidence type="ECO:0000313" key="4">
    <source>
        <dbReference type="RefSeq" id="XP_022248775.1"/>
    </source>
</evidence>